<comment type="catalytic activity">
    <reaction evidence="7 8">
        <text>UDP-alpha-D-glucose + 2 NAD(+) + H2O = UDP-alpha-D-glucuronate + 2 NADH + 3 H(+)</text>
        <dbReference type="Rhea" id="RHEA:23596"/>
        <dbReference type="ChEBI" id="CHEBI:15377"/>
        <dbReference type="ChEBI" id="CHEBI:15378"/>
        <dbReference type="ChEBI" id="CHEBI:57540"/>
        <dbReference type="ChEBI" id="CHEBI:57945"/>
        <dbReference type="ChEBI" id="CHEBI:58052"/>
        <dbReference type="ChEBI" id="CHEBI:58885"/>
        <dbReference type="EC" id="1.1.1.22"/>
    </reaction>
</comment>
<evidence type="ECO:0000259" key="9">
    <source>
        <dbReference type="SMART" id="SM00984"/>
    </source>
</evidence>
<evidence type="ECO:0000256" key="5">
    <source>
        <dbReference type="ARBA" id="ARBA00023002"/>
    </source>
</evidence>
<gene>
    <name evidence="10" type="primary">rkpK_1</name>
    <name evidence="10" type="ORF">R54767_00340</name>
</gene>
<evidence type="ECO:0000256" key="7">
    <source>
        <dbReference type="ARBA" id="ARBA00047473"/>
    </source>
</evidence>
<comment type="similarity">
    <text evidence="2 8">Belongs to the UDP-glucose/GDP-mannose dehydrogenase family.</text>
</comment>
<organism evidence="10 11">
    <name type="scientific">Paraburkholderia gardini</name>
    <dbReference type="NCBI Taxonomy" id="2823469"/>
    <lineage>
        <taxon>Bacteria</taxon>
        <taxon>Pseudomonadati</taxon>
        <taxon>Pseudomonadota</taxon>
        <taxon>Betaproteobacteria</taxon>
        <taxon>Burkholderiales</taxon>
        <taxon>Burkholderiaceae</taxon>
        <taxon>Paraburkholderia</taxon>
    </lineage>
</organism>
<evidence type="ECO:0000256" key="2">
    <source>
        <dbReference type="ARBA" id="ARBA00006601"/>
    </source>
</evidence>
<dbReference type="InterPro" id="IPR028357">
    <property type="entry name" value="UDPglc_DH_bac"/>
</dbReference>
<dbReference type="InterPro" id="IPR014026">
    <property type="entry name" value="UDP-Glc/GDP-Man_DH_dimer"/>
</dbReference>
<dbReference type="PANTHER" id="PTHR43750:SF3">
    <property type="entry name" value="UDP-GLUCOSE 6-DEHYDROGENASE TUAD"/>
    <property type="match status" value="1"/>
</dbReference>
<dbReference type="Pfam" id="PF03720">
    <property type="entry name" value="UDPG_MGDP_dh_C"/>
    <property type="match status" value="1"/>
</dbReference>
<dbReference type="InterPro" id="IPR036291">
    <property type="entry name" value="NAD(P)-bd_dom_sf"/>
</dbReference>
<dbReference type="GO" id="GO:0003979">
    <property type="term" value="F:UDP-glucose 6-dehydrogenase activity"/>
    <property type="evidence" value="ECO:0007669"/>
    <property type="project" value="UniProtKB-EC"/>
</dbReference>
<evidence type="ECO:0000256" key="6">
    <source>
        <dbReference type="ARBA" id="ARBA00023027"/>
    </source>
</evidence>
<dbReference type="Pfam" id="PF03721">
    <property type="entry name" value="UDPG_MGDP_dh_N"/>
    <property type="match status" value="1"/>
</dbReference>
<evidence type="ECO:0000313" key="11">
    <source>
        <dbReference type="Proteomes" id="UP000789752"/>
    </source>
</evidence>
<dbReference type="SMART" id="SM00984">
    <property type="entry name" value="UDPG_MGDP_dh_C"/>
    <property type="match status" value="1"/>
</dbReference>
<dbReference type="RefSeq" id="WP_228974256.1">
    <property type="nucleotide sequence ID" value="NZ_CAJQYY010000002.1"/>
</dbReference>
<name>A0ABM8TXZ3_9BURK</name>
<feature type="domain" description="UDP-glucose/GDP-mannose dehydrogenase C-terminal" evidence="9">
    <location>
        <begin position="324"/>
        <end position="436"/>
    </location>
</feature>
<dbReference type="InterPro" id="IPR036220">
    <property type="entry name" value="UDP-Glc/GDP-Man_DH_C_sf"/>
</dbReference>
<dbReference type="InterPro" id="IPR008927">
    <property type="entry name" value="6-PGluconate_DH-like_C_sf"/>
</dbReference>
<evidence type="ECO:0000256" key="1">
    <source>
        <dbReference type="ARBA" id="ARBA00004701"/>
    </source>
</evidence>
<reference evidence="10 11" key="1">
    <citation type="submission" date="2021-04" db="EMBL/GenBank/DDBJ databases">
        <authorList>
            <person name="Vanwijnsberghe S."/>
        </authorList>
    </citation>
    <scope>NUCLEOTIDE SEQUENCE [LARGE SCALE GENOMIC DNA]</scope>
    <source>
        <strain evidence="10 11">LMG 32171</strain>
    </source>
</reference>
<dbReference type="InterPro" id="IPR017476">
    <property type="entry name" value="UDP-Glc/GDP-Man"/>
</dbReference>
<comment type="pathway">
    <text evidence="1">Nucleotide-sugar biosynthesis; UDP-alpha-D-glucuronate biosynthesis; UDP-alpha-D-glucuronate from UDP-alpha-D-glucose: step 1/1.</text>
</comment>
<evidence type="ECO:0000256" key="8">
    <source>
        <dbReference type="PIRNR" id="PIRNR000124"/>
    </source>
</evidence>
<proteinExistence type="inferred from homology"/>
<dbReference type="SUPFAM" id="SSF48179">
    <property type="entry name" value="6-phosphogluconate dehydrogenase C-terminal domain-like"/>
    <property type="match status" value="1"/>
</dbReference>
<evidence type="ECO:0000313" key="10">
    <source>
        <dbReference type="EMBL" id="CAG4887502.1"/>
    </source>
</evidence>
<sequence>MNLTIIGTGYVGLVTGACLADIGNDVLCLDLDQRKIDVLNGGGVPIHEPGLQEVIARNRKAGRLKFSTDIEAAVAHGDVQFIAVGTPSDEDGSADLQYVLAAARNIGRHMNGFKVIVDKSTVPVGTALRVREAIAGELAARGEKHMFSVVSNPEFLKEGAAVEDFTRPDRIVLGCDEDVPGEKAREVMKRVYAPFNRNRERTLYMDVRSAEFTKYAANAMLATRISFMNELANLADRVGADIEAVRRGIGSDPRIGYDFLYAGCGYGGSCFPKDVQALIRTAGEHSADLRILNAVEAVNHDQKEILAHKIEMRLGADLTGRTFGVWGLAFKPNTDDMREAPSRRLIAALLARGARVKAWDPVAIDEAKRVFALDLQHAPQQRARLEFMNEEMDVAEDADALVILTEWKVFKSPDFESLKALLKSPLIFDGRNLYEPQSLQELGIEYHAIGRQPARAALADVTPAMAAPVREAQVSGAATAAR</sequence>
<dbReference type="EMBL" id="CAJQYY010000002">
    <property type="protein sequence ID" value="CAG4887502.1"/>
    <property type="molecule type" value="Genomic_DNA"/>
</dbReference>
<accession>A0ABM8TXZ3</accession>
<dbReference type="SUPFAM" id="SSF51735">
    <property type="entry name" value="NAD(P)-binding Rossmann-fold domains"/>
    <property type="match status" value="1"/>
</dbReference>
<dbReference type="InterPro" id="IPR014027">
    <property type="entry name" value="UDP-Glc/GDP-Man_DH_C"/>
</dbReference>
<comment type="caution">
    <text evidence="10">The sequence shown here is derived from an EMBL/GenBank/DDBJ whole genome shotgun (WGS) entry which is preliminary data.</text>
</comment>
<dbReference type="PANTHER" id="PTHR43750">
    <property type="entry name" value="UDP-GLUCOSE 6-DEHYDROGENASE TUAD"/>
    <property type="match status" value="1"/>
</dbReference>
<dbReference type="EC" id="1.1.1.22" evidence="3 8"/>
<evidence type="ECO:0000256" key="3">
    <source>
        <dbReference type="ARBA" id="ARBA00012954"/>
    </source>
</evidence>
<protein>
    <recommendedName>
        <fullName evidence="4 8">UDP-glucose 6-dehydrogenase</fullName>
        <ecNumber evidence="3 8">1.1.1.22</ecNumber>
    </recommendedName>
</protein>
<evidence type="ECO:0000256" key="4">
    <source>
        <dbReference type="ARBA" id="ARBA00015132"/>
    </source>
</evidence>
<keyword evidence="11" id="KW-1185">Reference proteome</keyword>
<dbReference type="NCBIfam" id="TIGR03026">
    <property type="entry name" value="NDP-sugDHase"/>
    <property type="match status" value="1"/>
</dbReference>
<dbReference type="Gene3D" id="3.40.50.720">
    <property type="entry name" value="NAD(P)-binding Rossmann-like Domain"/>
    <property type="match status" value="2"/>
</dbReference>
<dbReference type="PIRSF" id="PIRSF000124">
    <property type="entry name" value="UDPglc_GDPman_dh"/>
    <property type="match status" value="1"/>
</dbReference>
<keyword evidence="5 8" id="KW-0560">Oxidoreductase</keyword>
<keyword evidence="6 8" id="KW-0520">NAD</keyword>
<dbReference type="SUPFAM" id="SSF52413">
    <property type="entry name" value="UDP-glucose/GDP-mannose dehydrogenase C-terminal domain"/>
    <property type="match status" value="1"/>
</dbReference>
<dbReference type="Pfam" id="PF00984">
    <property type="entry name" value="UDPG_MGDP_dh"/>
    <property type="match status" value="1"/>
</dbReference>
<dbReference type="InterPro" id="IPR001732">
    <property type="entry name" value="UDP-Glc/GDP-Man_DH_N"/>
</dbReference>
<dbReference type="PIRSF" id="PIRSF500134">
    <property type="entry name" value="UDPglc_DH_bac"/>
    <property type="match status" value="1"/>
</dbReference>
<dbReference type="Gene3D" id="1.20.5.100">
    <property type="entry name" value="Cytochrome c1, transmembrane anchor, C-terminal"/>
    <property type="match status" value="1"/>
</dbReference>
<dbReference type="Proteomes" id="UP000789752">
    <property type="component" value="Unassembled WGS sequence"/>
</dbReference>